<sequence>MRIFPGRDEGEDPLFCQMQIVRAAASIDGYDLAAFAGMLELFSSVV</sequence>
<evidence type="ECO:0000313" key="1">
    <source>
        <dbReference type="EMBL" id="KLA46232.1"/>
    </source>
</evidence>
<comment type="caution">
    <text evidence="1">The sequence shown here is derived from an EMBL/GenBank/DDBJ whole genome shotgun (WGS) entry which is preliminary data.</text>
</comment>
<dbReference type="AlphaFoldDB" id="A0A837IR19"/>
<evidence type="ECO:0000313" key="2">
    <source>
        <dbReference type="Proteomes" id="UP000035618"/>
    </source>
</evidence>
<protein>
    <submittedName>
        <fullName evidence="1">Uncharacterized protein</fullName>
    </submittedName>
</protein>
<gene>
    <name evidence="1" type="ORF">LRB_317</name>
</gene>
<name>A0A837IR19_9LACO</name>
<reference evidence="1 2" key="1">
    <citation type="journal article" date="2015" name="BMC Microbiol.">
        <title>Lactobacillus ruminis strains cluster according to their mammalian gut source.</title>
        <authorList>
            <person name="O' Donnell M.M."/>
            <person name="Harris H.M."/>
            <person name="Lynch D.B."/>
            <person name="Ross R.P."/>
            <person name="O'Toole P.W."/>
        </authorList>
    </citation>
    <scope>NUCLEOTIDE SEQUENCE [LARGE SCALE GENOMIC DNA]</scope>
    <source>
        <strain evidence="1 2">ATCC 27780</strain>
    </source>
</reference>
<organism evidence="1 2">
    <name type="scientific">Ligilactobacillus ruminis</name>
    <dbReference type="NCBI Taxonomy" id="1623"/>
    <lineage>
        <taxon>Bacteria</taxon>
        <taxon>Bacillati</taxon>
        <taxon>Bacillota</taxon>
        <taxon>Bacilli</taxon>
        <taxon>Lactobacillales</taxon>
        <taxon>Lactobacillaceae</taxon>
        <taxon>Ligilactobacillus</taxon>
    </lineage>
</organism>
<proteinExistence type="predicted"/>
<dbReference type="EMBL" id="JHAJ01000069">
    <property type="protein sequence ID" value="KLA46232.1"/>
    <property type="molecule type" value="Genomic_DNA"/>
</dbReference>
<dbReference type="Proteomes" id="UP000035618">
    <property type="component" value="Unassembled WGS sequence"/>
</dbReference>
<accession>A0A837IR19</accession>